<dbReference type="Gene3D" id="3.40.50.720">
    <property type="entry name" value="NAD(P)-binding Rossmann-like Domain"/>
    <property type="match status" value="1"/>
</dbReference>
<reference evidence="2 3" key="1">
    <citation type="submission" date="2019-08" db="EMBL/GenBank/DDBJ databases">
        <title>Actinomadura sp. nov. CYP1-5 isolated from mountain soil.</title>
        <authorList>
            <person name="Songsumanus A."/>
            <person name="Kuncharoen N."/>
            <person name="Kudo T."/>
            <person name="Yuki M."/>
            <person name="Igarashi Y."/>
            <person name="Tanasupawat S."/>
        </authorList>
    </citation>
    <scope>NUCLEOTIDE SEQUENCE [LARGE SCALE GENOMIC DNA]</scope>
    <source>
        <strain evidence="2 3">JCM 14158</strain>
    </source>
</reference>
<protein>
    <submittedName>
        <fullName evidence="2">Dihydrodipicolinate reductase</fullName>
    </submittedName>
</protein>
<proteinExistence type="predicted"/>
<evidence type="ECO:0000313" key="2">
    <source>
        <dbReference type="EMBL" id="TYB43369.1"/>
    </source>
</evidence>
<organism evidence="2 3">
    <name type="scientific">Actinomadura chibensis</name>
    <dbReference type="NCBI Taxonomy" id="392828"/>
    <lineage>
        <taxon>Bacteria</taxon>
        <taxon>Bacillati</taxon>
        <taxon>Actinomycetota</taxon>
        <taxon>Actinomycetes</taxon>
        <taxon>Streptosporangiales</taxon>
        <taxon>Thermomonosporaceae</taxon>
        <taxon>Actinomadura</taxon>
    </lineage>
</organism>
<comment type="caution">
    <text evidence="2">The sequence shown here is derived from an EMBL/GenBank/DDBJ whole genome shotgun (WGS) entry which is preliminary data.</text>
</comment>
<dbReference type="SUPFAM" id="SSF51735">
    <property type="entry name" value="NAD(P)-binding Rossmann-fold domains"/>
    <property type="match status" value="1"/>
</dbReference>
<evidence type="ECO:0000259" key="1">
    <source>
        <dbReference type="Pfam" id="PF19328"/>
    </source>
</evidence>
<feature type="domain" description="2,4-diaminopentanoate dehydrogenase C-terminal" evidence="1">
    <location>
        <begin position="204"/>
        <end position="342"/>
    </location>
</feature>
<dbReference type="Pfam" id="PF19328">
    <property type="entry name" value="DAP_DH_C"/>
    <property type="match status" value="1"/>
</dbReference>
<dbReference type="RefSeq" id="WP_067884096.1">
    <property type="nucleotide sequence ID" value="NZ_VSFG01000006.1"/>
</dbReference>
<dbReference type="STRING" id="1220554.GCA_001552135_00175"/>
<keyword evidence="3" id="KW-1185">Reference proteome</keyword>
<accession>A0A5D0NGA9</accession>
<gene>
    <name evidence="2" type="ORF">FXF69_26465</name>
</gene>
<dbReference type="InterPro" id="IPR036291">
    <property type="entry name" value="NAD(P)-bd_dom_sf"/>
</dbReference>
<dbReference type="InterPro" id="IPR045760">
    <property type="entry name" value="DAP_DH_C"/>
</dbReference>
<name>A0A5D0NGA9_9ACTN</name>
<dbReference type="Proteomes" id="UP000323380">
    <property type="component" value="Unassembled WGS sequence"/>
</dbReference>
<dbReference type="EMBL" id="VSFG01000006">
    <property type="protein sequence ID" value="TYB43369.1"/>
    <property type="molecule type" value="Genomic_DNA"/>
</dbReference>
<dbReference type="AlphaFoldDB" id="A0A5D0NGA9"/>
<evidence type="ECO:0000313" key="3">
    <source>
        <dbReference type="Proteomes" id="UP000323380"/>
    </source>
</evidence>
<sequence>MSYLVGHWSAGRLGRRALRAIIEHPDLELAGVVVDGPREAGLDAAVLAGTGRPTGVLATADPAALLARRPHAVCHTAAADPRRPGRVADDLCRVLASGAGVVSAALPPLAHPPSADRALVRRLRAACATGGSAFLAPAPGPVADMLPLLLSGASRRVGAVTITEIACHGRHGAPAPRDLGFGGPIGHRPPALRPGVPGLTWGPVVRLIADQLAVPLDELAEDHELCPAPEAFDGPAGRIEKGTVAGVRFRVSGLCRGRPVITVEHVARLREDIAPHWPAPPFGEPGGHRIEIAGEPPWRLDLGHPGAAVPDPLATASRLVNALPAVADAAPGLHTPLTLPAVTGRRLVRPARS</sequence>